<keyword evidence="3" id="KW-1185">Reference proteome</keyword>
<dbReference type="RefSeq" id="WP_078716769.1">
    <property type="nucleotide sequence ID" value="NZ_FUYC01000003.1"/>
</dbReference>
<gene>
    <name evidence="2" type="ORF">SAMN02745704_01214</name>
</gene>
<protein>
    <submittedName>
        <fullName evidence="2">Uncharacterized protein</fullName>
    </submittedName>
</protein>
<feature type="region of interest" description="Disordered" evidence="1">
    <location>
        <begin position="1"/>
        <end position="29"/>
    </location>
</feature>
<evidence type="ECO:0000313" key="2">
    <source>
        <dbReference type="EMBL" id="SKA78877.1"/>
    </source>
</evidence>
<dbReference type="EMBL" id="FUYC01000003">
    <property type="protein sequence ID" value="SKA78877.1"/>
    <property type="molecule type" value="Genomic_DNA"/>
</dbReference>
<reference evidence="2 3" key="1">
    <citation type="submission" date="2017-02" db="EMBL/GenBank/DDBJ databases">
        <authorList>
            <person name="Peterson S.W."/>
        </authorList>
    </citation>
    <scope>NUCLEOTIDE SEQUENCE [LARGE SCALE GENOMIC DNA]</scope>
    <source>
        <strain evidence="2 3">DSM 16080</strain>
    </source>
</reference>
<accession>A0A1T4WP40</accession>
<evidence type="ECO:0000256" key="1">
    <source>
        <dbReference type="SAM" id="MobiDB-lite"/>
    </source>
</evidence>
<sequence>MTKWEKAFSEDPDNPAVSGHDSSGPPPPRTLEELKACLDRIHIRQCLLRPYEEDEDYPLVESRELLPSFEVDLFEYKHLPGFSMVALERPLSSFEEVFQYDVLQTSHAASEPHAQTDLSQCEEANRHAGNIETLLTRLPRRYHAEFNQDFGSLDPSELHDYDRLLPFLLRLERAHVLAHNDLREFCLAGVYASLPSDLDSELKRFGLKIGKFRTGDNALYECNRAFVYQFLMELHGFSIVSERRTSAALFARRLHRMGERFLVRVLGQSDRTITTLCTPKRARRYPRVEKIALVQVSEDQKEIINRLGEQGFFVDAAKRVIILRVIYGQHRFNPNNIQEDRALSVQGQEIIHPLTGRVIADLNIIKEPSSMILQLNDIVRGEHRGAITYARNEIIRDPDTHEKRLKFLSSWLSKHQRRIIGYSEDFYSKLVQVLDSYLLMPDNFEAFAQLHALHQEVWARFSYIQQTRRIKMLEDLSRRRYKGQRIGYLEMLSQIAEILNDLKFEIVKYFDRPVVSALEIGKRVLNNKYLRRTYVQKRDDELTRNGREIKKLYGRVVTLLDEIAAIRKSRRQRTSPDLGEIR</sequence>
<name>A0A1T4WP40_9BACT</name>
<dbReference type="Proteomes" id="UP000190027">
    <property type="component" value="Unassembled WGS sequence"/>
</dbReference>
<dbReference type="STRING" id="1121449.SAMN02745704_01214"/>
<dbReference type="AlphaFoldDB" id="A0A1T4WP40"/>
<organism evidence="2 3">
    <name type="scientific">Paucidesulfovibrio gracilis DSM 16080</name>
    <dbReference type="NCBI Taxonomy" id="1121449"/>
    <lineage>
        <taxon>Bacteria</taxon>
        <taxon>Pseudomonadati</taxon>
        <taxon>Thermodesulfobacteriota</taxon>
        <taxon>Desulfovibrionia</taxon>
        <taxon>Desulfovibrionales</taxon>
        <taxon>Desulfovibrionaceae</taxon>
        <taxon>Paucidesulfovibrio</taxon>
    </lineage>
</organism>
<dbReference type="OrthoDB" id="5464418at2"/>
<evidence type="ECO:0000313" key="3">
    <source>
        <dbReference type="Proteomes" id="UP000190027"/>
    </source>
</evidence>
<proteinExistence type="predicted"/>